<dbReference type="EMBL" id="JBJKBG010000010">
    <property type="protein sequence ID" value="KAL3717783.1"/>
    <property type="molecule type" value="Genomic_DNA"/>
</dbReference>
<evidence type="ECO:0000313" key="3">
    <source>
        <dbReference type="EMBL" id="KAL3717783.1"/>
    </source>
</evidence>
<comment type="caution">
    <text evidence="3">The sequence shown here is derived from an EMBL/GenBank/DDBJ whole genome shotgun (WGS) entry which is preliminary data.</text>
</comment>
<keyword evidence="2" id="KW-1133">Transmembrane helix</keyword>
<feature type="compositionally biased region" description="Basic and acidic residues" evidence="1">
    <location>
        <begin position="118"/>
        <end position="133"/>
    </location>
</feature>
<accession>A0ABD3IU83</accession>
<evidence type="ECO:0000256" key="1">
    <source>
        <dbReference type="SAM" id="MobiDB-lite"/>
    </source>
</evidence>
<name>A0ABD3IU83_EUCGL</name>
<organism evidence="3 4">
    <name type="scientific">Eucalyptus globulus</name>
    <name type="common">Tasmanian blue gum</name>
    <dbReference type="NCBI Taxonomy" id="34317"/>
    <lineage>
        <taxon>Eukaryota</taxon>
        <taxon>Viridiplantae</taxon>
        <taxon>Streptophyta</taxon>
        <taxon>Embryophyta</taxon>
        <taxon>Tracheophyta</taxon>
        <taxon>Spermatophyta</taxon>
        <taxon>Magnoliopsida</taxon>
        <taxon>eudicotyledons</taxon>
        <taxon>Gunneridae</taxon>
        <taxon>Pentapetalae</taxon>
        <taxon>rosids</taxon>
        <taxon>malvids</taxon>
        <taxon>Myrtales</taxon>
        <taxon>Myrtaceae</taxon>
        <taxon>Myrtoideae</taxon>
        <taxon>Eucalypteae</taxon>
        <taxon>Eucalyptus</taxon>
    </lineage>
</organism>
<feature type="transmembrane region" description="Helical" evidence="2">
    <location>
        <begin position="68"/>
        <end position="95"/>
    </location>
</feature>
<protein>
    <submittedName>
        <fullName evidence="3">Uncharacterized protein</fullName>
    </submittedName>
</protein>
<gene>
    <name evidence="3" type="ORF">ACJRO7_003001</name>
</gene>
<proteinExistence type="predicted"/>
<dbReference type="Proteomes" id="UP001634007">
    <property type="component" value="Unassembled WGS sequence"/>
</dbReference>
<keyword evidence="4" id="KW-1185">Reference proteome</keyword>
<feature type="region of interest" description="Disordered" evidence="1">
    <location>
        <begin position="111"/>
        <end position="133"/>
    </location>
</feature>
<keyword evidence="2" id="KW-0472">Membrane</keyword>
<evidence type="ECO:0000313" key="4">
    <source>
        <dbReference type="Proteomes" id="UP001634007"/>
    </source>
</evidence>
<sequence>MHQKMTREPAFRANSSPSTCSPIKAFFAIPNPRVVRLLVISSAATFSLGIAMMVEWSLHAKHHHGYEWLVYFAALVVALPILAWTVLILSAAFLCGGASSLERLRVTGSPGSILSRPQRKEADEEAKHKEICSSDHEQGLVQDEVSDVQNEGFGDHVRAYGSRIPYNFSRTTAADGKIAFERAFSLPSMGNAREYNDIERSLSSCL</sequence>
<evidence type="ECO:0000256" key="2">
    <source>
        <dbReference type="SAM" id="Phobius"/>
    </source>
</evidence>
<feature type="transmembrane region" description="Helical" evidence="2">
    <location>
        <begin position="34"/>
        <end position="56"/>
    </location>
</feature>
<keyword evidence="2" id="KW-0812">Transmembrane</keyword>
<reference evidence="3 4" key="1">
    <citation type="submission" date="2024-11" db="EMBL/GenBank/DDBJ databases">
        <title>Chromosome-level genome assembly of Eucalyptus globulus Labill. provides insights into its genome evolution.</title>
        <authorList>
            <person name="Li X."/>
        </authorList>
    </citation>
    <scope>NUCLEOTIDE SEQUENCE [LARGE SCALE GENOMIC DNA]</scope>
    <source>
        <strain evidence="3">CL2024</strain>
        <tissue evidence="3">Fresh tender leaves</tissue>
    </source>
</reference>
<dbReference type="AlphaFoldDB" id="A0ABD3IU83"/>